<dbReference type="PROSITE" id="PS50405">
    <property type="entry name" value="GST_CTER"/>
    <property type="match status" value="1"/>
</dbReference>
<evidence type="ECO:0000256" key="2">
    <source>
        <dbReference type="PROSITE-ProRule" id="PRU00176"/>
    </source>
</evidence>
<protein>
    <recommendedName>
        <fullName evidence="9">RRM domain-containing protein</fullName>
    </recommendedName>
</protein>
<proteinExistence type="inferred from homology"/>
<dbReference type="Proteomes" id="UP000319160">
    <property type="component" value="Unassembled WGS sequence"/>
</dbReference>
<evidence type="ECO:0000256" key="1">
    <source>
        <dbReference type="ARBA" id="ARBA00007409"/>
    </source>
</evidence>
<feature type="compositionally biased region" description="Basic and acidic residues" evidence="3">
    <location>
        <begin position="81"/>
        <end position="93"/>
    </location>
</feature>
<dbReference type="AlphaFoldDB" id="A0A553I5J5"/>
<reference evidence="8" key="1">
    <citation type="submission" date="2019-06" db="EMBL/GenBank/DDBJ databases">
        <title>Draft genome sequence of the griseofulvin-producing fungus Xylaria cubensis strain G536.</title>
        <authorList>
            <person name="Mead M.E."/>
            <person name="Raja H.A."/>
            <person name="Steenwyk J.L."/>
            <person name="Knowles S.L."/>
            <person name="Oberlies N.H."/>
            <person name="Rokas A."/>
        </authorList>
    </citation>
    <scope>NUCLEOTIDE SEQUENCE [LARGE SCALE GENOMIC DNA]</scope>
    <source>
        <strain evidence="8">G536</strain>
    </source>
</reference>
<dbReference type="STRING" id="2512241.A0A553I5J5"/>
<dbReference type="GO" id="GO:0003723">
    <property type="term" value="F:RNA binding"/>
    <property type="evidence" value="ECO:0007669"/>
    <property type="project" value="UniProtKB-UniRule"/>
</dbReference>
<dbReference type="Pfam" id="PF00076">
    <property type="entry name" value="RRM_1"/>
    <property type="match status" value="2"/>
</dbReference>
<feature type="domain" description="GST N-terminal" evidence="5">
    <location>
        <begin position="369"/>
        <end position="453"/>
    </location>
</feature>
<dbReference type="InterPro" id="IPR035979">
    <property type="entry name" value="RBD_domain_sf"/>
</dbReference>
<dbReference type="CDD" id="cd12339">
    <property type="entry name" value="RRM2_SRSF1_4_like"/>
    <property type="match status" value="1"/>
</dbReference>
<name>A0A553I5J5_9PEZI</name>
<evidence type="ECO:0000259" key="5">
    <source>
        <dbReference type="PROSITE" id="PS50404"/>
    </source>
</evidence>
<dbReference type="SUPFAM" id="SSF47616">
    <property type="entry name" value="GST C-terminal domain-like"/>
    <property type="match status" value="1"/>
</dbReference>
<gene>
    <name evidence="7" type="ORF">FHL15_003436</name>
</gene>
<keyword evidence="8" id="KW-1185">Reference proteome</keyword>
<dbReference type="Pfam" id="PF00043">
    <property type="entry name" value="GST_C"/>
    <property type="match status" value="1"/>
</dbReference>
<dbReference type="SMART" id="SM00360">
    <property type="entry name" value="RRM"/>
    <property type="match status" value="2"/>
</dbReference>
<dbReference type="EMBL" id="VFLP01000015">
    <property type="protein sequence ID" value="TRX95478.1"/>
    <property type="molecule type" value="Genomic_DNA"/>
</dbReference>
<dbReference type="InterPro" id="IPR004045">
    <property type="entry name" value="Glutathione_S-Trfase_N"/>
</dbReference>
<evidence type="ECO:0000313" key="8">
    <source>
        <dbReference type="Proteomes" id="UP000319160"/>
    </source>
</evidence>
<evidence type="ECO:0000256" key="3">
    <source>
        <dbReference type="SAM" id="MobiDB-lite"/>
    </source>
</evidence>
<dbReference type="PROSITE" id="PS50102">
    <property type="entry name" value="RRM"/>
    <property type="match status" value="2"/>
</dbReference>
<dbReference type="InterPro" id="IPR040079">
    <property type="entry name" value="Glutathione_S-Trfase"/>
</dbReference>
<dbReference type="SUPFAM" id="SSF52833">
    <property type="entry name" value="Thioredoxin-like"/>
    <property type="match status" value="1"/>
</dbReference>
<comment type="caution">
    <text evidence="7">The sequence shown here is derived from an EMBL/GenBank/DDBJ whole genome shotgun (WGS) entry which is preliminary data.</text>
</comment>
<dbReference type="Gene3D" id="3.30.70.330">
    <property type="match status" value="2"/>
</dbReference>
<dbReference type="PANTHER" id="PTHR44051:SF6">
    <property type="entry name" value="GLUTATHIONE S-TRANSFERASE II"/>
    <property type="match status" value="1"/>
</dbReference>
<feature type="domain" description="RRM" evidence="4">
    <location>
        <begin position="101"/>
        <end position="168"/>
    </location>
</feature>
<dbReference type="PROSITE" id="PS50404">
    <property type="entry name" value="GST_NTER"/>
    <property type="match status" value="1"/>
</dbReference>
<dbReference type="PANTHER" id="PTHR44051">
    <property type="entry name" value="GLUTATHIONE S-TRANSFERASE-RELATED"/>
    <property type="match status" value="1"/>
</dbReference>
<dbReference type="InterPro" id="IPR010987">
    <property type="entry name" value="Glutathione-S-Trfase_C-like"/>
</dbReference>
<dbReference type="Pfam" id="PF02798">
    <property type="entry name" value="GST_N"/>
    <property type="match status" value="1"/>
</dbReference>
<evidence type="ECO:0000259" key="6">
    <source>
        <dbReference type="PROSITE" id="PS50405"/>
    </source>
</evidence>
<dbReference type="InterPro" id="IPR036249">
    <property type="entry name" value="Thioredoxin-like_sf"/>
</dbReference>
<dbReference type="Gene3D" id="1.20.1050.10">
    <property type="match status" value="1"/>
</dbReference>
<dbReference type="SFLD" id="SFLDS00019">
    <property type="entry name" value="Glutathione_Transferase_(cytos"/>
    <property type="match status" value="1"/>
</dbReference>
<feature type="domain" description="RRM" evidence="4">
    <location>
        <begin position="9"/>
        <end position="79"/>
    </location>
</feature>
<feature type="region of interest" description="Disordered" evidence="3">
    <location>
        <begin position="79"/>
        <end position="101"/>
    </location>
</feature>
<evidence type="ECO:0008006" key="9">
    <source>
        <dbReference type="Google" id="ProtNLM"/>
    </source>
</evidence>
<dbReference type="InterPro" id="IPR004046">
    <property type="entry name" value="GST_C"/>
</dbReference>
<dbReference type="Gene3D" id="3.40.30.10">
    <property type="entry name" value="Glutaredoxin"/>
    <property type="match status" value="1"/>
</dbReference>
<sequence>MASTEVSATRLYLGNLPKGATKQDVEAHFATHGTGEITEIKLMNGFGFIEYKDAMDARDVVPDGSDFMGERLTVQFARGSRQREGFGQHERSAPRPRRTPHRMQITGLPNDTSWQDLKDFARQSSLDVVYSETGRDGNGRGFVEFETAVDLKTAVEKLDNREFKGQRVNCVADISLLVGIVVPVRPKDVDLTECLPMATIAEPPREDIVRGAIVMIIVTEALAAITTTTVATDRLLAADQLMSTAHLVDAMRTLTDEIIRLPIRMSTVVPMIVPPETSLRGKVVTPRVKAAHILARIIGEVATGKVNVGSRQTVPTSDHKLPKSPAPLVNPRSRAFYSTISQQSPHPPTPSQVEEMSEPTGLIAKSGIELLTFGTPNGYKISILLEELKAAYGKDYTWQSVNISKNTQKEPWFTAHGANGRIPVIVDHDRNDFAVFEGLAILGYLTRRYDPENKFSFPVDSNEYDEAETWMAWQHGGLGPMQGQANVFLRFAKEKIPYGIQRYVGETERLYGVLNSRLEGRNYVVGEKFSIADINILGWANATKLGGIDLEGQFPNVHNWLQRCLARPAVQKGFSIPNESSFSNANVQKAIDTDPEKKKQAEETAALIKDAKEKFGYKYASP</sequence>
<evidence type="ECO:0000259" key="4">
    <source>
        <dbReference type="PROSITE" id="PS50102"/>
    </source>
</evidence>
<feature type="domain" description="GST C-terminal" evidence="6">
    <location>
        <begin position="460"/>
        <end position="595"/>
    </location>
</feature>
<keyword evidence="2" id="KW-0694">RNA-binding</keyword>
<dbReference type="CDD" id="cd03048">
    <property type="entry name" value="GST_N_Ure2p_like"/>
    <property type="match status" value="1"/>
</dbReference>
<comment type="similarity">
    <text evidence="1">Belongs to the GST superfamily.</text>
</comment>
<dbReference type="OrthoDB" id="422574at2759"/>
<dbReference type="InterPro" id="IPR036282">
    <property type="entry name" value="Glutathione-S-Trfase_C_sf"/>
</dbReference>
<accession>A0A553I5J5</accession>
<organism evidence="7 8">
    <name type="scientific">Xylaria flabelliformis</name>
    <dbReference type="NCBI Taxonomy" id="2512241"/>
    <lineage>
        <taxon>Eukaryota</taxon>
        <taxon>Fungi</taxon>
        <taxon>Dikarya</taxon>
        <taxon>Ascomycota</taxon>
        <taxon>Pezizomycotina</taxon>
        <taxon>Sordariomycetes</taxon>
        <taxon>Xylariomycetidae</taxon>
        <taxon>Xylariales</taxon>
        <taxon>Xylariaceae</taxon>
        <taxon>Xylaria</taxon>
    </lineage>
</organism>
<dbReference type="InterPro" id="IPR012677">
    <property type="entry name" value="Nucleotide-bd_a/b_plait_sf"/>
</dbReference>
<evidence type="ECO:0000313" key="7">
    <source>
        <dbReference type="EMBL" id="TRX95478.1"/>
    </source>
</evidence>
<dbReference type="InterPro" id="IPR000504">
    <property type="entry name" value="RRM_dom"/>
</dbReference>
<dbReference type="SUPFAM" id="SSF54928">
    <property type="entry name" value="RNA-binding domain, RBD"/>
    <property type="match status" value="1"/>
</dbReference>
<dbReference type="SFLD" id="SFLDG01151">
    <property type="entry name" value="Main.2:_Nu-like"/>
    <property type="match status" value="1"/>
</dbReference>
<dbReference type="SFLD" id="SFLDG00358">
    <property type="entry name" value="Main_(cytGST)"/>
    <property type="match status" value="1"/>
</dbReference>